<evidence type="ECO:0000313" key="2">
    <source>
        <dbReference type="Proteomes" id="UP000222106"/>
    </source>
</evidence>
<keyword evidence="2" id="KW-1185">Reference proteome</keyword>
<dbReference type="Proteomes" id="UP000222106">
    <property type="component" value="Unassembled WGS sequence"/>
</dbReference>
<name>A0A2A9EPL9_9MICO</name>
<dbReference type="OrthoDB" id="3247161at2"/>
<accession>A0A2A9EPL9</accession>
<proteinExistence type="predicted"/>
<dbReference type="RefSeq" id="WP_098484133.1">
    <property type="nucleotide sequence ID" value="NZ_PDJI01000004.1"/>
</dbReference>
<evidence type="ECO:0008006" key="3">
    <source>
        <dbReference type="Google" id="ProtNLM"/>
    </source>
</evidence>
<organism evidence="1 2">
    <name type="scientific">Georgenia soli</name>
    <dbReference type="NCBI Taxonomy" id="638953"/>
    <lineage>
        <taxon>Bacteria</taxon>
        <taxon>Bacillati</taxon>
        <taxon>Actinomycetota</taxon>
        <taxon>Actinomycetes</taxon>
        <taxon>Micrococcales</taxon>
        <taxon>Bogoriellaceae</taxon>
        <taxon>Georgenia</taxon>
    </lineage>
</organism>
<sequence>MNVAVRLGTIQLEDGRVGGHDAGATLVRRLLRLFPDAQVIGPERRAGDVDVVPLEEVDGSSTVVVNMDVIDSVAVWQTLARRCERPQVMNLVWWNPSRYTRTVDVAALALSCALFPTFCNSERTATEVRETVASWAVPRLAGRARIAWVNLGVRLDHVQPRQEPPVPVVLYPAIYVSDRKRPDLFLRVVERVAARTPVRVEGRLHESHLVTERAMALSRKEWAWFGPLTASRETYWESLARTTAFLATAEEESYGLEYVEALVAGAVGIFPDRPWVAGIVPEGYPFVYRTAEEAESMLLRAVTDPASCRAEMDRAAGGDFGAWLRARHDDDAFDQAVTARLREWFGVGASPVPAGS</sequence>
<comment type="caution">
    <text evidence="1">The sequence shown here is derived from an EMBL/GenBank/DDBJ whole genome shotgun (WGS) entry which is preliminary data.</text>
</comment>
<dbReference type="AlphaFoldDB" id="A0A2A9EPL9"/>
<gene>
    <name evidence="1" type="ORF">ATJ97_2680</name>
</gene>
<dbReference type="SUPFAM" id="SSF53756">
    <property type="entry name" value="UDP-Glycosyltransferase/glycogen phosphorylase"/>
    <property type="match status" value="1"/>
</dbReference>
<evidence type="ECO:0000313" key="1">
    <source>
        <dbReference type="EMBL" id="PFG40159.1"/>
    </source>
</evidence>
<reference evidence="1 2" key="1">
    <citation type="submission" date="2017-10" db="EMBL/GenBank/DDBJ databases">
        <title>Sequencing the genomes of 1000 actinobacteria strains.</title>
        <authorList>
            <person name="Klenk H.-P."/>
        </authorList>
    </citation>
    <scope>NUCLEOTIDE SEQUENCE [LARGE SCALE GENOMIC DNA]</scope>
    <source>
        <strain evidence="1 2">DSM 21838</strain>
    </source>
</reference>
<dbReference type="Gene3D" id="3.40.50.2000">
    <property type="entry name" value="Glycogen Phosphorylase B"/>
    <property type="match status" value="1"/>
</dbReference>
<protein>
    <recommendedName>
        <fullName evidence="3">Glycosyltransferase involved in cell wall biosynthesis</fullName>
    </recommendedName>
</protein>
<dbReference type="EMBL" id="PDJI01000004">
    <property type="protein sequence ID" value="PFG40159.1"/>
    <property type="molecule type" value="Genomic_DNA"/>
</dbReference>